<dbReference type="InterPro" id="IPR027039">
    <property type="entry name" value="Crtac1"/>
</dbReference>
<dbReference type="InterPro" id="IPR013517">
    <property type="entry name" value="FG-GAP"/>
</dbReference>
<keyword evidence="1 2" id="KW-0732">Signal</keyword>
<dbReference type="STRING" id="283786.SAMN04487990_10222"/>
<dbReference type="Pfam" id="PF07593">
    <property type="entry name" value="UnbV_ASPIC"/>
    <property type="match status" value="1"/>
</dbReference>
<dbReference type="NCBIfam" id="TIGR04183">
    <property type="entry name" value="Por_Secre_tail"/>
    <property type="match status" value="1"/>
</dbReference>
<feature type="domain" description="ASPIC/UnbV" evidence="3">
    <location>
        <begin position="515"/>
        <end position="581"/>
    </location>
</feature>
<dbReference type="PANTHER" id="PTHR16026">
    <property type="entry name" value="CARTILAGE ACIDIC PROTEIN 1"/>
    <property type="match status" value="1"/>
</dbReference>
<evidence type="ECO:0000259" key="3">
    <source>
        <dbReference type="Pfam" id="PF07593"/>
    </source>
</evidence>
<dbReference type="InterPro" id="IPR011519">
    <property type="entry name" value="UnbV_ASPIC"/>
</dbReference>
<accession>A0A1H3VTA2</accession>
<feature type="signal peptide" evidence="2">
    <location>
        <begin position="1"/>
        <end position="18"/>
    </location>
</feature>
<evidence type="ECO:0000256" key="2">
    <source>
        <dbReference type="SAM" id="SignalP"/>
    </source>
</evidence>
<evidence type="ECO:0000256" key="1">
    <source>
        <dbReference type="ARBA" id="ARBA00022729"/>
    </source>
</evidence>
<feature type="chain" id="PRO_5011444942" evidence="2">
    <location>
        <begin position="19"/>
        <end position="670"/>
    </location>
</feature>
<dbReference type="Gene3D" id="2.130.10.130">
    <property type="entry name" value="Integrin alpha, N-terminal"/>
    <property type="match status" value="2"/>
</dbReference>
<evidence type="ECO:0000313" key="5">
    <source>
        <dbReference type="EMBL" id="SDZ77989.1"/>
    </source>
</evidence>
<dbReference type="Pfam" id="PF13517">
    <property type="entry name" value="FG-GAP_3"/>
    <property type="match status" value="1"/>
</dbReference>
<dbReference type="InterPro" id="IPR026444">
    <property type="entry name" value="Secre_tail"/>
</dbReference>
<dbReference type="InterPro" id="IPR028994">
    <property type="entry name" value="Integrin_alpha_N"/>
</dbReference>
<dbReference type="Proteomes" id="UP000198846">
    <property type="component" value="Unassembled WGS sequence"/>
</dbReference>
<sequence length="670" mass="72293">MKKITLLVALIFSVTIYSQDSCSNPQAITAGVHTVATIDGTEGVTLVCVGGQNASNAEWFTYTPSSNYTVTVTTDLAVNAGGDTRFHVYTGTCGALVCHSGDDDGGSGFLSVASFNVLAGTTYYIVFDNRWESNGFDFQLTEAPYEVPLVSFVTTPIGSTGTYKNCVVDMNGDFLDDVVAVSETNININFQQPSGAFTVQNFTTTNANFLPSWSIAAGDIDDNGYNDLMYGAGSGVTFMKANNDGTGYTETSGPEYVFSQRTNFVDINNDGHLDAFVCHDVGPNQFYLNDGNGNLSHNQGGLGDAPSGGNYASLWTDYDNDGDIDLFISKCNGGGASASARYNELHQNDGFGNFTDVSVASGLYDPIQTWSSAWGDFDNDGWMDVFVGASTFVDGAHKLMHNNQDGTFTDITSGSGIGTFTDTGIEHITHDFNNDGYLDIFTAGNKILINNQDLTFTETNVYFSVGAVGDLNNDGFLDVFNSNGNWYRNEGNTNNWIKINTQGDVNNPVGSNLNGIGARVEIQSALGTQIREVRSGDGFRHMSSLTTHFGLGTDTAITQIKVTWPSGLVDVISNPAINTTLNIMEGSTLSVDEFSSEDLVVYPNPSKGTVFIKNHKLNTTNVMIHTINGQRVFNFKKAENSIDISNLQTGTYILTLQQGHKIYQHKIIKE</sequence>
<feature type="domain" description="Secretion system C-terminal sorting" evidence="4">
    <location>
        <begin position="601"/>
        <end position="668"/>
    </location>
</feature>
<dbReference type="AlphaFoldDB" id="A0A1H3VTA2"/>
<dbReference type="SUPFAM" id="SSF69318">
    <property type="entry name" value="Integrin alpha N-terminal domain"/>
    <property type="match status" value="2"/>
</dbReference>
<dbReference type="Pfam" id="PF18962">
    <property type="entry name" value="Por_Secre_tail"/>
    <property type="match status" value="1"/>
</dbReference>
<evidence type="ECO:0000313" key="6">
    <source>
        <dbReference type="Proteomes" id="UP000198846"/>
    </source>
</evidence>
<name>A0A1H3VTA2_BIZPA</name>
<gene>
    <name evidence="5" type="ORF">SAMN04487990_10222</name>
</gene>
<evidence type="ECO:0000259" key="4">
    <source>
        <dbReference type="Pfam" id="PF18962"/>
    </source>
</evidence>
<reference evidence="5 6" key="1">
    <citation type="submission" date="2016-10" db="EMBL/GenBank/DDBJ databases">
        <authorList>
            <person name="de Groot N.N."/>
        </authorList>
    </citation>
    <scope>NUCLEOTIDE SEQUENCE [LARGE SCALE GENOMIC DNA]</scope>
    <source>
        <strain evidence="5 6">DSM 23842</strain>
    </source>
</reference>
<protein>
    <submittedName>
        <fullName evidence="5">Por secretion system C-terminal sorting domain-containing protein</fullName>
    </submittedName>
</protein>
<keyword evidence="6" id="KW-1185">Reference proteome</keyword>
<dbReference type="EMBL" id="FNQK01000002">
    <property type="protein sequence ID" value="SDZ77989.1"/>
    <property type="molecule type" value="Genomic_DNA"/>
</dbReference>
<dbReference type="PANTHER" id="PTHR16026:SF0">
    <property type="entry name" value="CARTILAGE ACIDIC PROTEIN 1"/>
    <property type="match status" value="1"/>
</dbReference>
<organism evidence="5 6">
    <name type="scientific">Bizionia paragorgiae</name>
    <dbReference type="NCBI Taxonomy" id="283786"/>
    <lineage>
        <taxon>Bacteria</taxon>
        <taxon>Pseudomonadati</taxon>
        <taxon>Bacteroidota</taxon>
        <taxon>Flavobacteriia</taxon>
        <taxon>Flavobacteriales</taxon>
        <taxon>Flavobacteriaceae</taxon>
        <taxon>Bizionia</taxon>
    </lineage>
</organism>
<dbReference type="RefSeq" id="WP_092131417.1">
    <property type="nucleotide sequence ID" value="NZ_FNQK01000002.1"/>
</dbReference>
<dbReference type="OrthoDB" id="9816120at2"/>
<proteinExistence type="predicted"/>